<reference evidence="3" key="1">
    <citation type="submission" date="2011-03" db="EMBL/GenBank/DDBJ databases">
        <title>Draft genome sequence of Brevundimonas diminuta.</title>
        <authorList>
            <person name="Brown P.J.B."/>
            <person name="Buechlein A."/>
            <person name="Hemmerich C."/>
            <person name="Brun Y.V."/>
        </authorList>
    </citation>
    <scope>NUCLEOTIDE SEQUENCE [LARGE SCALE GENOMIC DNA]</scope>
    <source>
        <strain evidence="3">C19</strain>
    </source>
</reference>
<dbReference type="HOGENOM" id="CLU_093674_5_0_5"/>
<dbReference type="Pfam" id="PF05656">
    <property type="entry name" value="DUF805"/>
    <property type="match status" value="1"/>
</dbReference>
<keyword evidence="3" id="KW-1185">Reference proteome</keyword>
<feature type="transmembrane region" description="Helical" evidence="1">
    <location>
        <begin position="62"/>
        <end position="79"/>
    </location>
</feature>
<feature type="transmembrane region" description="Helical" evidence="1">
    <location>
        <begin position="31"/>
        <end position="50"/>
    </location>
</feature>
<proteinExistence type="predicted"/>
<protein>
    <recommendedName>
        <fullName evidence="4">DUF805 domain-containing protein</fullName>
    </recommendedName>
</protein>
<name>F4QT83_9CAUL</name>
<accession>F4QT83</accession>
<dbReference type="PANTHER" id="PTHR34980">
    <property type="entry name" value="INNER MEMBRANE PROTEIN-RELATED-RELATED"/>
    <property type="match status" value="1"/>
</dbReference>
<evidence type="ECO:0000313" key="3">
    <source>
        <dbReference type="Proteomes" id="UP000006512"/>
    </source>
</evidence>
<evidence type="ECO:0000313" key="2">
    <source>
        <dbReference type="EMBL" id="EGF89953.1"/>
    </source>
</evidence>
<dbReference type="AlphaFoldDB" id="F4QT83"/>
<dbReference type="GO" id="GO:0005886">
    <property type="term" value="C:plasma membrane"/>
    <property type="evidence" value="ECO:0007669"/>
    <property type="project" value="TreeGrafter"/>
</dbReference>
<gene>
    <name evidence="2" type="ORF">ABI_43780</name>
</gene>
<sequence>MTLFGCLALLGAIFFGLDASGQIEPGQSSPAVLLIFLPVPLYFWMNVCLVVKRWHDRGNTGWMYLVRFIPFIGFFWTLFACGFGDGMRGPNQYGNAPR</sequence>
<keyword evidence="1" id="KW-0472">Membrane</keyword>
<keyword evidence="1" id="KW-1133">Transmembrane helix</keyword>
<organism evidence="2 3">
    <name type="scientific">Asticcacaulis biprosthecium C19</name>
    <dbReference type="NCBI Taxonomy" id="715226"/>
    <lineage>
        <taxon>Bacteria</taxon>
        <taxon>Pseudomonadati</taxon>
        <taxon>Pseudomonadota</taxon>
        <taxon>Alphaproteobacteria</taxon>
        <taxon>Caulobacterales</taxon>
        <taxon>Caulobacteraceae</taxon>
        <taxon>Asticcacaulis</taxon>
    </lineage>
</organism>
<evidence type="ECO:0008006" key="4">
    <source>
        <dbReference type="Google" id="ProtNLM"/>
    </source>
</evidence>
<dbReference type="eggNOG" id="COG3152">
    <property type="taxonomic scope" value="Bacteria"/>
</dbReference>
<keyword evidence="1" id="KW-0812">Transmembrane</keyword>
<dbReference type="EMBL" id="GL883080">
    <property type="protein sequence ID" value="EGF89953.1"/>
    <property type="molecule type" value="Genomic_DNA"/>
</dbReference>
<dbReference type="STRING" id="715226.ABI_43780"/>
<dbReference type="Proteomes" id="UP000006512">
    <property type="component" value="Unassembled WGS sequence"/>
</dbReference>
<evidence type="ECO:0000256" key="1">
    <source>
        <dbReference type="SAM" id="Phobius"/>
    </source>
</evidence>
<dbReference type="InterPro" id="IPR008523">
    <property type="entry name" value="DUF805"/>
</dbReference>